<evidence type="ECO:0000313" key="2">
    <source>
        <dbReference type="Proteomes" id="UP000500961"/>
    </source>
</evidence>
<dbReference type="KEGG" id="ttz:FHG85_05985"/>
<sequence>MNYNKLTKILADRGLKITPQRVAVLEVLYEIRNHPSAEEVRQKLHSKYPSIAIGTIYNILDTFCENGIIKKVKTDSDFVRYDVDMENHHHIYGLNNNLIQNYHDEELDKLLKEYFAKKGIPNFQIKEFSLQIIGQYTNDQNQTKQK</sequence>
<dbReference type="Gene3D" id="1.10.10.10">
    <property type="entry name" value="Winged helix-like DNA-binding domain superfamily/Winged helix DNA-binding domain"/>
    <property type="match status" value="1"/>
</dbReference>
<dbReference type="InterPro" id="IPR036390">
    <property type="entry name" value="WH_DNA-bd_sf"/>
</dbReference>
<proteinExistence type="predicted"/>
<evidence type="ECO:0000313" key="1">
    <source>
        <dbReference type="EMBL" id="QKG79826.1"/>
    </source>
</evidence>
<protein>
    <submittedName>
        <fullName evidence="1">Transcriptional repressor</fullName>
    </submittedName>
</protein>
<dbReference type="EMBL" id="CP041345">
    <property type="protein sequence ID" value="QKG79826.1"/>
    <property type="molecule type" value="Genomic_DNA"/>
</dbReference>
<dbReference type="AlphaFoldDB" id="A0A7D4CGG9"/>
<dbReference type="InterPro" id="IPR002481">
    <property type="entry name" value="FUR"/>
</dbReference>
<dbReference type="GO" id="GO:1900376">
    <property type="term" value="P:regulation of secondary metabolite biosynthetic process"/>
    <property type="evidence" value="ECO:0007669"/>
    <property type="project" value="TreeGrafter"/>
</dbReference>
<dbReference type="CDD" id="cd07153">
    <property type="entry name" value="Fur_like"/>
    <property type="match status" value="1"/>
</dbReference>
<gene>
    <name evidence="1" type="ORF">FHG85_05985</name>
</gene>
<keyword evidence="2" id="KW-1185">Reference proteome</keyword>
<dbReference type="RefSeq" id="WP_173073961.1">
    <property type="nucleotide sequence ID" value="NZ_CP041345.1"/>
</dbReference>
<reference evidence="1 2" key="1">
    <citation type="submission" date="2019-07" db="EMBL/GenBank/DDBJ databases">
        <title>Thalassofilum flectens gen. nov., sp. nov., a novel moderate thermophilic anaerobe from a shallow sea hot spring in Kunashir Island (Russia), representing a new family in the order Bacteroidales, and proposal of Thalassofilacea fam. nov.</title>
        <authorList>
            <person name="Kochetkova T.V."/>
            <person name="Podosokorskaya O.A."/>
            <person name="Novikov A."/>
            <person name="Elcheninov A.G."/>
            <person name="Toshchakov S.V."/>
            <person name="Kublanov I.V."/>
        </authorList>
    </citation>
    <scope>NUCLEOTIDE SEQUENCE [LARGE SCALE GENOMIC DNA]</scope>
    <source>
        <strain evidence="1 2">38-H</strain>
    </source>
</reference>
<dbReference type="SUPFAM" id="SSF46785">
    <property type="entry name" value="Winged helix' DNA-binding domain"/>
    <property type="match status" value="1"/>
</dbReference>
<dbReference type="GO" id="GO:0045892">
    <property type="term" value="P:negative regulation of DNA-templated transcription"/>
    <property type="evidence" value="ECO:0007669"/>
    <property type="project" value="TreeGrafter"/>
</dbReference>
<dbReference type="PANTHER" id="PTHR33202">
    <property type="entry name" value="ZINC UPTAKE REGULATION PROTEIN"/>
    <property type="match status" value="1"/>
</dbReference>
<accession>A0A7D4CGG9</accession>
<dbReference type="PANTHER" id="PTHR33202:SF7">
    <property type="entry name" value="FERRIC UPTAKE REGULATION PROTEIN"/>
    <property type="match status" value="1"/>
</dbReference>
<dbReference type="GO" id="GO:0000976">
    <property type="term" value="F:transcription cis-regulatory region binding"/>
    <property type="evidence" value="ECO:0007669"/>
    <property type="project" value="TreeGrafter"/>
</dbReference>
<dbReference type="InterPro" id="IPR036388">
    <property type="entry name" value="WH-like_DNA-bd_sf"/>
</dbReference>
<dbReference type="Pfam" id="PF01475">
    <property type="entry name" value="FUR"/>
    <property type="match status" value="1"/>
</dbReference>
<dbReference type="GO" id="GO:0008270">
    <property type="term" value="F:zinc ion binding"/>
    <property type="evidence" value="ECO:0007669"/>
    <property type="project" value="TreeGrafter"/>
</dbReference>
<name>A0A7D4CGG9_9BACT</name>
<organism evidence="1 2">
    <name type="scientific">Tenuifilum thalassicum</name>
    <dbReference type="NCBI Taxonomy" id="2590900"/>
    <lineage>
        <taxon>Bacteria</taxon>
        <taxon>Pseudomonadati</taxon>
        <taxon>Bacteroidota</taxon>
        <taxon>Bacteroidia</taxon>
        <taxon>Bacteroidales</taxon>
        <taxon>Tenuifilaceae</taxon>
        <taxon>Tenuifilum</taxon>
    </lineage>
</organism>
<dbReference type="GO" id="GO:0003700">
    <property type="term" value="F:DNA-binding transcription factor activity"/>
    <property type="evidence" value="ECO:0007669"/>
    <property type="project" value="InterPro"/>
</dbReference>
<dbReference type="Proteomes" id="UP000500961">
    <property type="component" value="Chromosome"/>
</dbReference>